<protein>
    <submittedName>
        <fullName evidence="10">ABC transporter permease</fullName>
    </submittedName>
</protein>
<dbReference type="Pfam" id="PF02687">
    <property type="entry name" value="FtsX"/>
    <property type="match status" value="2"/>
</dbReference>
<gene>
    <name evidence="10" type="ORF">FTW19_22200</name>
</gene>
<dbReference type="PANTHER" id="PTHR30572:SF4">
    <property type="entry name" value="ABC TRANSPORTER PERMEASE YTRF"/>
    <property type="match status" value="1"/>
</dbReference>
<feature type="domain" description="MacB-like periplasmic core" evidence="9">
    <location>
        <begin position="524"/>
        <end position="705"/>
    </location>
</feature>
<evidence type="ECO:0000256" key="5">
    <source>
        <dbReference type="ARBA" id="ARBA00023136"/>
    </source>
</evidence>
<dbReference type="PANTHER" id="PTHR30572">
    <property type="entry name" value="MEMBRANE COMPONENT OF TRANSPORTER-RELATED"/>
    <property type="match status" value="1"/>
</dbReference>
<dbReference type="RefSeq" id="WP_147649768.1">
    <property type="nucleotide sequence ID" value="NZ_CP042806.1"/>
</dbReference>
<keyword evidence="3 7" id="KW-0812">Transmembrane</keyword>
<keyword evidence="5 7" id="KW-0472">Membrane</keyword>
<feature type="transmembrane region" description="Helical" evidence="7">
    <location>
        <begin position="868"/>
        <end position="888"/>
    </location>
</feature>
<dbReference type="InterPro" id="IPR003838">
    <property type="entry name" value="ABC3_permease_C"/>
</dbReference>
<comment type="similarity">
    <text evidence="6">Belongs to the ABC-4 integral membrane protein family.</text>
</comment>
<dbReference type="NCBIfam" id="TIGR03434">
    <property type="entry name" value="ADOP"/>
    <property type="match status" value="1"/>
</dbReference>
<evidence type="ECO:0000313" key="11">
    <source>
        <dbReference type="Proteomes" id="UP000321820"/>
    </source>
</evidence>
<dbReference type="GO" id="GO:0022857">
    <property type="term" value="F:transmembrane transporter activity"/>
    <property type="evidence" value="ECO:0007669"/>
    <property type="project" value="TreeGrafter"/>
</dbReference>
<dbReference type="Pfam" id="PF12704">
    <property type="entry name" value="MacB_PCD"/>
    <property type="match status" value="2"/>
</dbReference>
<dbReference type="NCBIfam" id="NF038403">
    <property type="entry name" value="perm_prefix_1"/>
    <property type="match status" value="1"/>
</dbReference>
<accession>A0A5B9EH37</accession>
<keyword evidence="2" id="KW-1003">Cell membrane</keyword>
<evidence type="ECO:0000256" key="3">
    <source>
        <dbReference type="ARBA" id="ARBA00022692"/>
    </source>
</evidence>
<evidence type="ECO:0000256" key="4">
    <source>
        <dbReference type="ARBA" id="ARBA00022989"/>
    </source>
</evidence>
<dbReference type="InterPro" id="IPR047928">
    <property type="entry name" value="Perm_prefix_1"/>
</dbReference>
<evidence type="ECO:0000256" key="1">
    <source>
        <dbReference type="ARBA" id="ARBA00004651"/>
    </source>
</evidence>
<dbReference type="AlphaFoldDB" id="A0A5B9EH37"/>
<dbReference type="InterPro" id="IPR017800">
    <property type="entry name" value="ADOP"/>
</dbReference>
<feature type="transmembrane region" description="Helical" evidence="7">
    <location>
        <begin position="776"/>
        <end position="797"/>
    </location>
</feature>
<keyword evidence="11" id="KW-1185">Reference proteome</keyword>
<dbReference type="InterPro" id="IPR050250">
    <property type="entry name" value="Macrolide_Exporter_MacB"/>
</dbReference>
<evidence type="ECO:0000256" key="2">
    <source>
        <dbReference type="ARBA" id="ARBA00022475"/>
    </source>
</evidence>
<feature type="domain" description="ABC3 transporter permease C-terminal" evidence="8">
    <location>
        <begin position="783"/>
        <end position="893"/>
    </location>
</feature>
<dbReference type="InterPro" id="IPR025857">
    <property type="entry name" value="MacB_PCD"/>
</dbReference>
<proteinExistence type="inferred from homology"/>
<dbReference type="OrthoDB" id="99347at2"/>
<evidence type="ECO:0000256" key="7">
    <source>
        <dbReference type="SAM" id="Phobius"/>
    </source>
</evidence>
<dbReference type="EMBL" id="CP042806">
    <property type="protein sequence ID" value="QEE30455.1"/>
    <property type="molecule type" value="Genomic_DNA"/>
</dbReference>
<dbReference type="Proteomes" id="UP000321820">
    <property type="component" value="Chromosome"/>
</dbReference>
<dbReference type="KEGG" id="talb:FTW19_22200"/>
<evidence type="ECO:0000259" key="8">
    <source>
        <dbReference type="Pfam" id="PF02687"/>
    </source>
</evidence>
<feature type="transmembrane region" description="Helical" evidence="7">
    <location>
        <begin position="425"/>
        <end position="446"/>
    </location>
</feature>
<reference evidence="10 11" key="1">
    <citation type="submission" date="2019-08" db="EMBL/GenBank/DDBJ databases">
        <title>Complete genome sequence of Terriglobus albidus strain ORNL.</title>
        <authorList>
            <person name="Podar M."/>
        </authorList>
    </citation>
    <scope>NUCLEOTIDE SEQUENCE [LARGE SCALE GENOMIC DNA]</scope>
    <source>
        <strain evidence="10 11">ORNL</strain>
    </source>
</reference>
<feature type="transmembrane region" description="Helical" evidence="7">
    <location>
        <begin position="378"/>
        <end position="399"/>
    </location>
</feature>
<keyword evidence="4 7" id="KW-1133">Transmembrane helix</keyword>
<sequence>MMDRALVFLARLKALFLRSSDDAAFDNEVEAHLEMLAERYQSQGMDAAEAKRAARRQFGNVTLLTQKRKEARTTMFFSNVARDLRYGVRQLVKTPVFTLVCVLTLALGVGANTAVFSVMHAVLTKMLPVHDASRVVYVHTSDLPDGAHNTGDFNTSFSYAAYREFREHSGLQEVIGYIPMSSSGKAPVRVGVLPEEAAGDMVSGNYFSGLGVGVEQGRGFVQKDEDDHAAVTVISENFWTSHYAHSPDVIGKTLLIKSHPFTIVGVAAKGFEGTEGRIPLDFWIPLQSDPEFNAWGNPAVDGTYLTLPTFWCIRLLARIPDGVTQEQALAKAQGIFQQVAYLGIAQKRAGERVPQLSFFPAKQFDGQDESFARSLKTLMAMVGLVLLIAMCNIVMLLMARNANRQREFSIRLAIGAGRKEIARQLLTESFLLVTLGGVTAWIFALGATRALGAWAQIDSNLQPDSVVLWFTLCVLMLSALVFGLAPLRAAISSGPEMALRSSATASQVTTRNVRTGNIVIVMQVAMCVVLLVGAALLMGTLRNLMNIPLGQKPEGVLVFGVRPQHIQSKEESIAFFGNLQQRLRTIPGVEAVSFAANRPGSGWSSNNGGLRVDGHKPNGVEPKEAYYRHNTVGSDYFRTMGVPVLQGRDFSDADSATAPPTVIVNETFAKKYLGTVNAVGHVLSNSKGLRPRLIVGVVKDHKYTGITEETRPMHWTVFMQEDLENQLNVEMRVQGDPMAMLPTVRRFMHEIDPDMPLLEPMAQSEVFRLSISQQIMFARLAGCFGVLAVVLISTGLYGTLSYRVNRRNAEIGVRMALGAQRRQIVWMVLRGSLLLTAVGVVIGVPAAIAASKGIESSLYGVKALDVVSYLFAIAGVTIVALAASGLPAGRAGSVDPSTALRAD</sequence>
<feature type="transmembrane region" description="Helical" evidence="7">
    <location>
        <begin position="466"/>
        <end position="487"/>
    </location>
</feature>
<feature type="domain" description="ABC3 transporter permease C-terminal" evidence="8">
    <location>
        <begin position="380"/>
        <end position="489"/>
    </location>
</feature>
<evidence type="ECO:0000313" key="10">
    <source>
        <dbReference type="EMBL" id="QEE30455.1"/>
    </source>
</evidence>
<feature type="transmembrane region" description="Helical" evidence="7">
    <location>
        <begin position="518"/>
        <end position="541"/>
    </location>
</feature>
<feature type="transmembrane region" description="Helical" evidence="7">
    <location>
        <begin position="824"/>
        <end position="848"/>
    </location>
</feature>
<feature type="domain" description="MacB-like periplasmic core" evidence="9">
    <location>
        <begin position="98"/>
        <end position="333"/>
    </location>
</feature>
<dbReference type="GO" id="GO:0005886">
    <property type="term" value="C:plasma membrane"/>
    <property type="evidence" value="ECO:0007669"/>
    <property type="project" value="UniProtKB-SubCell"/>
</dbReference>
<name>A0A5B9EH37_9BACT</name>
<organism evidence="10 11">
    <name type="scientific">Terriglobus albidus</name>
    <dbReference type="NCBI Taxonomy" id="1592106"/>
    <lineage>
        <taxon>Bacteria</taxon>
        <taxon>Pseudomonadati</taxon>
        <taxon>Acidobacteriota</taxon>
        <taxon>Terriglobia</taxon>
        <taxon>Terriglobales</taxon>
        <taxon>Acidobacteriaceae</taxon>
        <taxon>Terriglobus</taxon>
    </lineage>
</organism>
<evidence type="ECO:0000259" key="9">
    <source>
        <dbReference type="Pfam" id="PF12704"/>
    </source>
</evidence>
<evidence type="ECO:0000256" key="6">
    <source>
        <dbReference type="ARBA" id="ARBA00038076"/>
    </source>
</evidence>
<comment type="subcellular location">
    <subcellularLocation>
        <location evidence="1">Cell membrane</location>
        <topology evidence="1">Multi-pass membrane protein</topology>
    </subcellularLocation>
</comment>